<comment type="caution">
    <text evidence="1">The sequence shown here is derived from an EMBL/GenBank/DDBJ whole genome shotgun (WGS) entry which is preliminary data.</text>
</comment>
<protein>
    <submittedName>
        <fullName evidence="1">Uncharacterized protein</fullName>
    </submittedName>
</protein>
<reference evidence="1 2" key="1">
    <citation type="journal article" date="2022" name="bioRxiv">
        <title>Genomics of Preaxostyla Flagellates Illuminates Evolutionary Transitions and the Path Towards Mitochondrial Loss.</title>
        <authorList>
            <person name="Novak L.V.F."/>
            <person name="Treitli S.C."/>
            <person name="Pyrih J."/>
            <person name="Halakuc P."/>
            <person name="Pipaliya S.V."/>
            <person name="Vacek V."/>
            <person name="Brzon O."/>
            <person name="Soukal P."/>
            <person name="Eme L."/>
            <person name="Dacks J.B."/>
            <person name="Karnkowska A."/>
            <person name="Elias M."/>
            <person name="Hampl V."/>
        </authorList>
    </citation>
    <scope>NUCLEOTIDE SEQUENCE [LARGE SCALE GENOMIC DNA]</scope>
    <source>
        <strain evidence="1">NAU3</strain>
        <tissue evidence="1">Gut</tissue>
    </source>
</reference>
<gene>
    <name evidence="1" type="ORF">BLNAU_11620</name>
</gene>
<proteinExistence type="predicted"/>
<keyword evidence="2" id="KW-1185">Reference proteome</keyword>
<organism evidence="1 2">
    <name type="scientific">Blattamonas nauphoetae</name>
    <dbReference type="NCBI Taxonomy" id="2049346"/>
    <lineage>
        <taxon>Eukaryota</taxon>
        <taxon>Metamonada</taxon>
        <taxon>Preaxostyla</taxon>
        <taxon>Oxymonadida</taxon>
        <taxon>Blattamonas</taxon>
    </lineage>
</organism>
<sequence length="798" mass="92283">MAMSLNSEIEQQKFLATCDEWVGIVEKVGERAKKDFEAREWNEFQIFTNLLHRIVQEQFCPSNAEFLSFFVFARTIDSIEHELQTFRSEQMNLSHESLEPAAHLTLPRNSYYMPLPSTLHRLHNIKTQESHFKIPFVPRITTSESVFNSFRHLFIIPKKKNSDPNSVANQWSILTDPQFIPSSSQTFDAQTFEQDDETLEKSLQNCLRIVTDNPRSPQVQLSNEFVLNLLQFLSSPNDQLRALSHQITVILAKSQAFRSILLEVGPDCLRPALREGTVEQVHAYLLMCEAIITDNMPLSSDPEYHVQLSRIEFDFNDFCDVKVDSVPIFGLSLLLVGRFMMRDLCKFDYHALTARLRRFVSSRRVVERLRSYRLDSSELWMLVESFDVLTPCLEIFFLLQLPIPDSLNWAILNSRKPLVLDHIGRTLIFAKHVTAFPPNFMVDVIAERIWRDSNSLEDKTIVLLHMAKRLPPHFQMKFFKPYLCRGVEALISESPNTINNIQYQNMTLGPDIRFEIWKAVVIMSGHVDHRPLPQIIQSYPARYRVTFWMVTLKLVPDARNALMFLQHFASSINYLPPFELAHRARSIILRVASACNRHTQNLRQIRMHMDFTIRRFIEHFSPLLPHHFNPLAILTPLLQGQPPQLLLEVIPSVIQLGIMSLLTDQSPLVGGDLARFFGYPTKPSWIQSWLGSITFQVNPNHERYVNILVKDVLKCLFNENEGIGSKALLGVYDLVRRSSAEGMIRLIELGLVGCVISAVERSESLEDYEIGCWILSRVFRPHLLSIFTTRYYRPVSSW</sequence>
<name>A0ABQ9XSG6_9EUKA</name>
<dbReference type="Proteomes" id="UP001281761">
    <property type="component" value="Unassembled WGS sequence"/>
</dbReference>
<evidence type="ECO:0000313" key="2">
    <source>
        <dbReference type="Proteomes" id="UP001281761"/>
    </source>
</evidence>
<dbReference type="EMBL" id="JARBJD010000091">
    <property type="protein sequence ID" value="KAK2953485.1"/>
    <property type="molecule type" value="Genomic_DNA"/>
</dbReference>
<accession>A0ABQ9XSG6</accession>
<evidence type="ECO:0000313" key="1">
    <source>
        <dbReference type="EMBL" id="KAK2953485.1"/>
    </source>
</evidence>